<organism evidence="1 2">
    <name type="scientific">Saccharicrinis fermentans DSM 9555 = JCM 21142</name>
    <dbReference type="NCBI Taxonomy" id="869213"/>
    <lineage>
        <taxon>Bacteria</taxon>
        <taxon>Pseudomonadati</taxon>
        <taxon>Bacteroidota</taxon>
        <taxon>Bacteroidia</taxon>
        <taxon>Marinilabiliales</taxon>
        <taxon>Marinilabiliaceae</taxon>
        <taxon>Saccharicrinis</taxon>
    </lineage>
</organism>
<dbReference type="AlphaFoldDB" id="W7YF00"/>
<evidence type="ECO:0000313" key="2">
    <source>
        <dbReference type="Proteomes" id="UP000019402"/>
    </source>
</evidence>
<sequence>MNNGWLGYRPIGAKRKSLTPIKHNLCWQSPILGTTITVQRLQKRGYIPLAYMYNEITATLPTKANSLLAPPIFDSP</sequence>
<gene>
    <name evidence="1" type="ORF">JCM21142_134829</name>
</gene>
<keyword evidence="2" id="KW-1185">Reference proteome</keyword>
<protein>
    <submittedName>
        <fullName evidence="1">Uncharacterized protein</fullName>
    </submittedName>
</protein>
<dbReference type="Proteomes" id="UP000019402">
    <property type="component" value="Unassembled WGS sequence"/>
</dbReference>
<reference evidence="1 2" key="1">
    <citation type="journal article" date="2014" name="Genome Announc.">
        <title>Draft Genome Sequence of Cytophaga fermentans JCM 21142T, a Facultative Anaerobe Isolated from Marine Mud.</title>
        <authorList>
            <person name="Starns D."/>
            <person name="Oshima K."/>
            <person name="Suda W."/>
            <person name="Iino T."/>
            <person name="Yuki M."/>
            <person name="Inoue J."/>
            <person name="Kitamura K."/>
            <person name="Iida T."/>
            <person name="Darby A."/>
            <person name="Hattori M."/>
            <person name="Ohkuma M."/>
        </authorList>
    </citation>
    <scope>NUCLEOTIDE SEQUENCE [LARGE SCALE GENOMIC DNA]</scope>
    <source>
        <strain evidence="1 2">JCM 21142</strain>
    </source>
</reference>
<comment type="caution">
    <text evidence="1">The sequence shown here is derived from an EMBL/GenBank/DDBJ whole genome shotgun (WGS) entry which is preliminary data.</text>
</comment>
<accession>W7YF00</accession>
<name>W7YF00_9BACT</name>
<proteinExistence type="predicted"/>
<dbReference type="STRING" id="869213.GCA_000517085_04629"/>
<dbReference type="EMBL" id="BAMD01000298">
    <property type="protein sequence ID" value="GAF06058.1"/>
    <property type="molecule type" value="Genomic_DNA"/>
</dbReference>
<evidence type="ECO:0000313" key="1">
    <source>
        <dbReference type="EMBL" id="GAF06058.1"/>
    </source>
</evidence>